<evidence type="ECO:0000256" key="8">
    <source>
        <dbReference type="SAM" id="Phobius"/>
    </source>
</evidence>
<feature type="compositionally biased region" description="Basic and acidic residues" evidence="7">
    <location>
        <begin position="78"/>
        <end position="96"/>
    </location>
</feature>
<feature type="transmembrane region" description="Helical" evidence="8">
    <location>
        <begin position="209"/>
        <end position="229"/>
    </location>
</feature>
<dbReference type="GO" id="GO:0033619">
    <property type="term" value="P:membrane protein proteolysis"/>
    <property type="evidence" value="ECO:0007669"/>
    <property type="project" value="TreeGrafter"/>
</dbReference>
<comment type="subcellular location">
    <subcellularLocation>
        <location evidence="1">Endomembrane system</location>
        <topology evidence="1">Multi-pass membrane protein</topology>
    </subcellularLocation>
</comment>
<keyword evidence="11" id="KW-1185">Reference proteome</keyword>
<dbReference type="PANTHER" id="PTHR12174">
    <property type="entry name" value="SIGNAL PEPTIDE PEPTIDASE"/>
    <property type="match status" value="1"/>
</dbReference>
<evidence type="ECO:0000256" key="6">
    <source>
        <dbReference type="ARBA" id="ARBA00023136"/>
    </source>
</evidence>
<dbReference type="PANTHER" id="PTHR12174:SF103">
    <property type="entry name" value="INTRAMEMBRANE PROTEASE (IMPAS) FAMILY"/>
    <property type="match status" value="1"/>
</dbReference>
<feature type="transmembrane region" description="Helical" evidence="8">
    <location>
        <begin position="326"/>
        <end position="346"/>
    </location>
</feature>
<evidence type="ECO:0000256" key="3">
    <source>
        <dbReference type="ARBA" id="ARBA00022692"/>
    </source>
</evidence>
<evidence type="ECO:0000256" key="4">
    <source>
        <dbReference type="ARBA" id="ARBA00022801"/>
    </source>
</evidence>
<feature type="transmembrane region" description="Helical" evidence="8">
    <location>
        <begin position="134"/>
        <end position="161"/>
    </location>
</feature>
<dbReference type="EMBL" id="CP151501">
    <property type="protein sequence ID" value="WZN59210.1"/>
    <property type="molecule type" value="Genomic_DNA"/>
</dbReference>
<evidence type="ECO:0000256" key="1">
    <source>
        <dbReference type="ARBA" id="ARBA00004127"/>
    </source>
</evidence>
<reference evidence="10 11" key="1">
    <citation type="submission" date="2024-03" db="EMBL/GenBank/DDBJ databases">
        <title>Complete genome sequence of the green alga Chloropicon roscoffensis RCC1871.</title>
        <authorList>
            <person name="Lemieux C."/>
            <person name="Pombert J.-F."/>
            <person name="Otis C."/>
            <person name="Turmel M."/>
        </authorList>
    </citation>
    <scope>NUCLEOTIDE SEQUENCE [LARGE SCALE GENOMIC DNA]</scope>
    <source>
        <strain evidence="10 11">RCC1871</strain>
    </source>
</reference>
<keyword evidence="9" id="KW-0732">Signal</keyword>
<feature type="transmembrane region" description="Helical" evidence="8">
    <location>
        <begin position="49"/>
        <end position="69"/>
    </location>
</feature>
<proteinExistence type="inferred from homology"/>
<dbReference type="Pfam" id="PF04258">
    <property type="entry name" value="Peptidase_A22B"/>
    <property type="match status" value="1"/>
</dbReference>
<dbReference type="GO" id="GO:0042500">
    <property type="term" value="F:aspartic endopeptidase activity, intramembrane cleaving"/>
    <property type="evidence" value="ECO:0007669"/>
    <property type="project" value="InterPro"/>
</dbReference>
<dbReference type="GO" id="GO:0030660">
    <property type="term" value="C:Golgi-associated vesicle membrane"/>
    <property type="evidence" value="ECO:0007669"/>
    <property type="project" value="TreeGrafter"/>
</dbReference>
<evidence type="ECO:0000313" key="11">
    <source>
        <dbReference type="Proteomes" id="UP001472866"/>
    </source>
</evidence>
<feature type="transmembrane region" description="Helical" evidence="8">
    <location>
        <begin position="182"/>
        <end position="203"/>
    </location>
</feature>
<dbReference type="SMART" id="SM00730">
    <property type="entry name" value="PSN"/>
    <property type="match status" value="1"/>
</dbReference>
<dbReference type="AlphaFoldDB" id="A0AAX4P064"/>
<sequence>MVRRGVAARALLLAFLVLLAGVGLASESSPQQDDSGTAGEKARHPQFVFDSSTVLIFVVATLTLVVAGLSSRTQTRSEMDRLRQKLGDGEGDRSSEGEEEPAVVVSEKMAVFIVIQATVGLLLMYFLLSKIFFTIVLVFYALIAVQAVWVQSTFLFENVVLKKAGSPRWLEKSVDLPIFGRCQMYQLISLLLGLAVSVTWACVRTWASWAWVLQDISGICVILTILMFLKLPSLRIACILLPLIMMYDVFFVYIQPLIFHNESVMKKVATGGSTHEILPMALILPNLGRPGAFALLGYGDIALPGLLICYAASYDEVHRLKGLLKTYAPIELAGYVLGLAATYAALALDIGGQQGQPALLYLVPATLVPMLVAAHLRGDLKDMMHANLPFLEARGGSAEQGLLLVGEED</sequence>
<dbReference type="GO" id="GO:0005765">
    <property type="term" value="C:lysosomal membrane"/>
    <property type="evidence" value="ECO:0007669"/>
    <property type="project" value="TreeGrafter"/>
</dbReference>
<feature type="chain" id="PRO_5043466753" evidence="9">
    <location>
        <begin position="26"/>
        <end position="409"/>
    </location>
</feature>
<dbReference type="GO" id="GO:0098553">
    <property type="term" value="C:lumenal side of endoplasmic reticulum membrane"/>
    <property type="evidence" value="ECO:0007669"/>
    <property type="project" value="TreeGrafter"/>
</dbReference>
<dbReference type="Proteomes" id="UP001472866">
    <property type="component" value="Chromosome 01"/>
</dbReference>
<keyword evidence="6 8" id="KW-0472">Membrane</keyword>
<feature type="signal peptide" evidence="9">
    <location>
        <begin position="1"/>
        <end position="25"/>
    </location>
</feature>
<keyword evidence="3 8" id="KW-0812">Transmembrane</keyword>
<evidence type="ECO:0000256" key="5">
    <source>
        <dbReference type="ARBA" id="ARBA00022989"/>
    </source>
</evidence>
<dbReference type="InterPro" id="IPR007369">
    <property type="entry name" value="Peptidase_A22B_SPP"/>
</dbReference>
<evidence type="ECO:0000256" key="2">
    <source>
        <dbReference type="ARBA" id="ARBA00006859"/>
    </source>
</evidence>
<comment type="similarity">
    <text evidence="2">Belongs to the peptidase A22B family.</text>
</comment>
<feature type="transmembrane region" description="Helical" evidence="8">
    <location>
        <begin position="358"/>
        <end position="376"/>
    </location>
</feature>
<feature type="transmembrane region" description="Helical" evidence="8">
    <location>
        <begin position="292"/>
        <end position="314"/>
    </location>
</feature>
<dbReference type="GO" id="GO:0098554">
    <property type="term" value="C:cytoplasmic side of endoplasmic reticulum membrane"/>
    <property type="evidence" value="ECO:0007669"/>
    <property type="project" value="TreeGrafter"/>
</dbReference>
<protein>
    <submittedName>
        <fullName evidence="10">Signal peptide peptidase</fullName>
    </submittedName>
</protein>
<organism evidence="10 11">
    <name type="scientific">Chloropicon roscoffensis</name>
    <dbReference type="NCBI Taxonomy" id="1461544"/>
    <lineage>
        <taxon>Eukaryota</taxon>
        <taxon>Viridiplantae</taxon>
        <taxon>Chlorophyta</taxon>
        <taxon>Chloropicophyceae</taxon>
        <taxon>Chloropicales</taxon>
        <taxon>Chloropicaceae</taxon>
        <taxon>Chloropicon</taxon>
    </lineage>
</organism>
<evidence type="ECO:0000256" key="9">
    <source>
        <dbReference type="SAM" id="SignalP"/>
    </source>
</evidence>
<accession>A0AAX4P064</accession>
<name>A0AAX4P064_9CHLO</name>
<keyword evidence="4" id="KW-0378">Hydrolase</keyword>
<feature type="transmembrane region" description="Helical" evidence="8">
    <location>
        <begin position="109"/>
        <end position="128"/>
    </location>
</feature>
<evidence type="ECO:0000313" key="10">
    <source>
        <dbReference type="EMBL" id="WZN59210.1"/>
    </source>
</evidence>
<feature type="transmembrane region" description="Helical" evidence="8">
    <location>
        <begin position="236"/>
        <end position="258"/>
    </location>
</feature>
<evidence type="ECO:0000256" key="7">
    <source>
        <dbReference type="SAM" id="MobiDB-lite"/>
    </source>
</evidence>
<dbReference type="InterPro" id="IPR006639">
    <property type="entry name" value="Preselin/SPP"/>
</dbReference>
<keyword evidence="5 8" id="KW-1133">Transmembrane helix</keyword>
<feature type="region of interest" description="Disordered" evidence="7">
    <location>
        <begin position="78"/>
        <end position="99"/>
    </location>
</feature>
<gene>
    <name evidence="10" type="ORF">HKI87_01g07350</name>
</gene>